<protein>
    <submittedName>
        <fullName evidence="2">Uncharacterized protein</fullName>
    </submittedName>
</protein>
<evidence type="ECO:0000256" key="1">
    <source>
        <dbReference type="SAM" id="MobiDB-lite"/>
    </source>
</evidence>
<dbReference type="EMBL" id="CP136862">
    <property type="protein sequence ID" value="WOJ90441.1"/>
    <property type="molecule type" value="Genomic_DNA"/>
</dbReference>
<name>A0ABZ0HUH7_9HYPH</name>
<gene>
    <name evidence="2" type="ORF">RZS28_03860</name>
</gene>
<dbReference type="Proteomes" id="UP001626536">
    <property type="component" value="Chromosome"/>
</dbReference>
<reference evidence="2 3" key="1">
    <citation type="submission" date="2023-10" db="EMBL/GenBank/DDBJ databases">
        <title>Novel methanotroph of the genus Methylocapsa from a subarctic wetland.</title>
        <authorList>
            <person name="Belova S.E."/>
            <person name="Oshkin I.Y."/>
            <person name="Miroshnikov K."/>
            <person name="Dedysh S.N."/>
        </authorList>
    </citation>
    <scope>NUCLEOTIDE SEQUENCE [LARGE SCALE GENOMIC DNA]</scope>
    <source>
        <strain evidence="2 3">RX1</strain>
    </source>
</reference>
<evidence type="ECO:0000313" key="3">
    <source>
        <dbReference type="Proteomes" id="UP001626536"/>
    </source>
</evidence>
<feature type="region of interest" description="Disordered" evidence="1">
    <location>
        <begin position="40"/>
        <end position="61"/>
    </location>
</feature>
<accession>A0ABZ0HUH7</accession>
<proteinExistence type="predicted"/>
<keyword evidence="3" id="KW-1185">Reference proteome</keyword>
<dbReference type="RefSeq" id="WP_407339894.1">
    <property type="nucleotide sequence ID" value="NZ_CP136862.1"/>
</dbReference>
<evidence type="ECO:0000313" key="2">
    <source>
        <dbReference type="EMBL" id="WOJ90441.1"/>
    </source>
</evidence>
<sequence>MTTFPGSPRVLKGALVSIDPLTQVPSVIVFQYNPDTLTRTLKPRAPTGDAARSEAQRLTGPPEETIKVDIEIDATDHLETGDGVARGVGIYPQISALEMLTYPPSATVIANTILLATGVIEIVPADGPLTLFIWGAQRILPVRVTDCAITEEAHDPALNPIRAKAALGLRVLSYNDLSITNPGYYIFLAHQIVKETMSRVNVVNDLSSVMGENIRIM</sequence>
<organism evidence="2 3">
    <name type="scientific">Methylocapsa polymorpha</name>
    <dbReference type="NCBI Taxonomy" id="3080828"/>
    <lineage>
        <taxon>Bacteria</taxon>
        <taxon>Pseudomonadati</taxon>
        <taxon>Pseudomonadota</taxon>
        <taxon>Alphaproteobacteria</taxon>
        <taxon>Hyphomicrobiales</taxon>
        <taxon>Beijerinckiaceae</taxon>
        <taxon>Methylocapsa</taxon>
    </lineage>
</organism>